<feature type="compositionally biased region" description="Basic residues" evidence="8">
    <location>
        <begin position="18"/>
        <end position="40"/>
    </location>
</feature>
<evidence type="ECO:0000256" key="1">
    <source>
        <dbReference type="ARBA" id="ARBA00022741"/>
    </source>
</evidence>
<evidence type="ECO:0000256" key="4">
    <source>
        <dbReference type="ARBA" id="ARBA00022840"/>
    </source>
</evidence>
<sequence>MAASMQGRKASSSLASTKKTKAKQRYLKAKKNRKKAKKSAGPRPFGEGKVHGELKEKKKQRKKQKSSKENEGTLTKDESTTTSENSDQSKSSDSESSNSDSSETESEASTSSGNRSVDSGEKFAKDLKSSVFDTTPADQPNQPKDSDDNHSPTLTESSHSDPLPTHLNADQSDSPDQDEQLPFLYRFPRPRQTNISDPHQLASLGLPEGLERPTLVDASKTRSFDTHDSANTDPLEISFSPSVKQQLLRLGITEWFAVQASVIPLLLDPSRHNHLSLPYKPPRDLCVSAPTGSGKTLAYIVPIVEVLRTRIVMQLRALILVPTRDLAIQVGEMFFAIGKGSGLRAAVVTGNHSFRHEQAQIVCDSANGYSSNVDVLIATPGRLVDHIRDTPGFTLQYLRYLVIDEADRLLTQSFQQWVSTIQEALEPKPSHCKQSTLAPASLATELPVWARDDLDSPVPSVQKLLFSATLTRDPAKINLLRLRNPHYVHVRDDVHDQQLQLDRFALPAGLTEHMIITEPSNKVLCLLYLFHSHLSVRRALCFTKSVDSANRLVRLLTFFQARFGSSSPLSIQNYSSDLTRAARTQILRQFQHGEIDVLVCSDLISRGMDIPDVRTVISYDVPVDMAKYVHRVGRTARAGRTGDAYSLVEEQEVYHFKNMLRQANHLEQVETIKIRPLDYEPYKPTA</sequence>
<evidence type="ECO:0000256" key="5">
    <source>
        <dbReference type="ARBA" id="ARBA00022884"/>
    </source>
</evidence>
<protein>
    <recommendedName>
        <fullName evidence="7">ATP-dependent RNA helicase</fullName>
        <ecNumber evidence="7">3.6.4.13</ecNumber>
    </recommendedName>
</protein>
<dbReference type="CDD" id="cd18787">
    <property type="entry name" value="SF2_C_DEAD"/>
    <property type="match status" value="1"/>
</dbReference>
<feature type="region of interest" description="Disordered" evidence="8">
    <location>
        <begin position="189"/>
        <end position="208"/>
    </location>
</feature>
<dbReference type="PROSITE" id="PS51194">
    <property type="entry name" value="HELICASE_CTER"/>
    <property type="match status" value="1"/>
</dbReference>
<feature type="domain" description="Helicase C-terminal" evidence="10">
    <location>
        <begin position="528"/>
        <end position="680"/>
    </location>
</feature>
<feature type="compositionally biased region" description="Basic and acidic residues" evidence="8">
    <location>
        <begin position="66"/>
        <end position="79"/>
    </location>
</feature>
<feature type="compositionally biased region" description="Basic and acidic residues" evidence="8">
    <location>
        <begin position="118"/>
        <end position="128"/>
    </location>
</feature>
<evidence type="ECO:0000256" key="7">
    <source>
        <dbReference type="RuleBase" id="RU365068"/>
    </source>
</evidence>
<dbReference type="CDD" id="cd17956">
    <property type="entry name" value="DEADc_DDX51"/>
    <property type="match status" value="1"/>
</dbReference>
<accession>A0AAJ5YS71</accession>
<evidence type="ECO:0000313" key="12">
    <source>
        <dbReference type="Proteomes" id="UP001219567"/>
    </source>
</evidence>
<dbReference type="Gene3D" id="3.40.50.300">
    <property type="entry name" value="P-loop containing nucleotide triphosphate hydrolases"/>
    <property type="match status" value="2"/>
</dbReference>
<feature type="compositionally biased region" description="Polar residues" evidence="8">
    <location>
        <begin position="131"/>
        <end position="143"/>
    </location>
</feature>
<comment type="catalytic activity">
    <reaction evidence="7">
        <text>ATP + H2O = ADP + phosphate + H(+)</text>
        <dbReference type="Rhea" id="RHEA:13065"/>
        <dbReference type="ChEBI" id="CHEBI:15377"/>
        <dbReference type="ChEBI" id="CHEBI:15378"/>
        <dbReference type="ChEBI" id="CHEBI:30616"/>
        <dbReference type="ChEBI" id="CHEBI:43474"/>
        <dbReference type="ChEBI" id="CHEBI:456216"/>
        <dbReference type="EC" id="3.6.4.13"/>
    </reaction>
</comment>
<comment type="similarity">
    <text evidence="6">Belongs to the DEAD box helicase family.</text>
</comment>
<dbReference type="InterPro" id="IPR001650">
    <property type="entry name" value="Helicase_C-like"/>
</dbReference>
<evidence type="ECO:0000256" key="2">
    <source>
        <dbReference type="ARBA" id="ARBA00022801"/>
    </source>
</evidence>
<feature type="region of interest" description="Disordered" evidence="8">
    <location>
        <begin position="1"/>
        <end position="180"/>
    </location>
</feature>
<dbReference type="InterPro" id="IPR011545">
    <property type="entry name" value="DEAD/DEAH_box_helicase_dom"/>
</dbReference>
<dbReference type="EMBL" id="CP119944">
    <property type="protein sequence ID" value="WFC99469.1"/>
    <property type="molecule type" value="Genomic_DNA"/>
</dbReference>
<dbReference type="PANTHER" id="PTHR24031">
    <property type="entry name" value="RNA HELICASE"/>
    <property type="match status" value="1"/>
</dbReference>
<keyword evidence="1 6" id="KW-0547">Nucleotide-binding</keyword>
<comment type="function">
    <text evidence="7">RNA helicase.</text>
</comment>
<dbReference type="PROSITE" id="PS51192">
    <property type="entry name" value="HELICASE_ATP_BIND_1"/>
    <property type="match status" value="1"/>
</dbReference>
<dbReference type="InterPro" id="IPR027417">
    <property type="entry name" value="P-loop_NTPase"/>
</dbReference>
<dbReference type="PROSITE" id="PS00039">
    <property type="entry name" value="DEAD_ATP_HELICASE"/>
    <property type="match status" value="1"/>
</dbReference>
<dbReference type="SUPFAM" id="SSF52540">
    <property type="entry name" value="P-loop containing nucleoside triphosphate hydrolases"/>
    <property type="match status" value="1"/>
</dbReference>
<name>A0AAJ5YS71_9BASI</name>
<dbReference type="SMART" id="SM00487">
    <property type="entry name" value="DEXDc"/>
    <property type="match status" value="1"/>
</dbReference>
<keyword evidence="4 6" id="KW-0067">ATP-binding</keyword>
<gene>
    <name evidence="11" type="primary">DBP6</name>
    <name evidence="11" type="ORF">MYAM1_002213</name>
</gene>
<feature type="compositionally biased region" description="Basic and acidic residues" evidence="8">
    <location>
        <begin position="46"/>
        <end position="56"/>
    </location>
</feature>
<dbReference type="GO" id="GO:0003724">
    <property type="term" value="F:RNA helicase activity"/>
    <property type="evidence" value="ECO:0007669"/>
    <property type="project" value="UniProtKB-EC"/>
</dbReference>
<evidence type="ECO:0000313" key="11">
    <source>
        <dbReference type="EMBL" id="WFC99469.1"/>
    </source>
</evidence>
<evidence type="ECO:0000259" key="9">
    <source>
        <dbReference type="PROSITE" id="PS51192"/>
    </source>
</evidence>
<dbReference type="Pfam" id="PF00271">
    <property type="entry name" value="Helicase_C"/>
    <property type="match status" value="1"/>
</dbReference>
<feature type="compositionally biased region" description="Low complexity" evidence="8">
    <location>
        <begin position="81"/>
        <end position="112"/>
    </location>
</feature>
<keyword evidence="3 6" id="KW-0347">Helicase</keyword>
<keyword evidence="5 7" id="KW-0694">RNA-binding</keyword>
<dbReference type="GO" id="GO:0005524">
    <property type="term" value="F:ATP binding"/>
    <property type="evidence" value="ECO:0007669"/>
    <property type="project" value="UniProtKB-UniRule"/>
</dbReference>
<evidence type="ECO:0000256" key="8">
    <source>
        <dbReference type="SAM" id="MobiDB-lite"/>
    </source>
</evidence>
<evidence type="ECO:0000259" key="10">
    <source>
        <dbReference type="PROSITE" id="PS51194"/>
    </source>
</evidence>
<dbReference type="Proteomes" id="UP001219567">
    <property type="component" value="Chromosome 2"/>
</dbReference>
<feature type="domain" description="Helicase ATP-binding" evidence="9">
    <location>
        <begin position="276"/>
        <end position="488"/>
    </location>
</feature>
<dbReference type="AlphaFoldDB" id="A0AAJ5YS71"/>
<dbReference type="InterPro" id="IPR000629">
    <property type="entry name" value="RNA-helicase_DEAD-box_CS"/>
</dbReference>
<dbReference type="GO" id="GO:0003723">
    <property type="term" value="F:RNA binding"/>
    <property type="evidence" value="ECO:0007669"/>
    <property type="project" value="UniProtKB-UniRule"/>
</dbReference>
<evidence type="ECO:0000256" key="6">
    <source>
        <dbReference type="RuleBase" id="RU000492"/>
    </source>
</evidence>
<dbReference type="SMART" id="SM00490">
    <property type="entry name" value="HELICc"/>
    <property type="match status" value="1"/>
</dbReference>
<keyword evidence="2 6" id="KW-0378">Hydrolase</keyword>
<dbReference type="GO" id="GO:0016787">
    <property type="term" value="F:hydrolase activity"/>
    <property type="evidence" value="ECO:0007669"/>
    <property type="project" value="UniProtKB-KW"/>
</dbReference>
<organism evidence="11 12">
    <name type="scientific">Malassezia yamatoensis</name>
    <dbReference type="NCBI Taxonomy" id="253288"/>
    <lineage>
        <taxon>Eukaryota</taxon>
        <taxon>Fungi</taxon>
        <taxon>Dikarya</taxon>
        <taxon>Basidiomycota</taxon>
        <taxon>Ustilaginomycotina</taxon>
        <taxon>Malasseziomycetes</taxon>
        <taxon>Malasseziales</taxon>
        <taxon>Malasseziaceae</taxon>
        <taxon>Malassezia</taxon>
    </lineage>
</organism>
<evidence type="ECO:0000256" key="3">
    <source>
        <dbReference type="ARBA" id="ARBA00022806"/>
    </source>
</evidence>
<dbReference type="EC" id="3.6.4.13" evidence="7"/>
<reference evidence="11 12" key="1">
    <citation type="submission" date="2023-03" db="EMBL/GenBank/DDBJ databases">
        <title>Mating type loci evolution in Malassezia.</title>
        <authorList>
            <person name="Coelho M.A."/>
        </authorList>
    </citation>
    <scope>NUCLEOTIDE SEQUENCE [LARGE SCALE GENOMIC DNA]</scope>
    <source>
        <strain evidence="11 12">CBS 9725</strain>
    </source>
</reference>
<dbReference type="InterPro" id="IPR014001">
    <property type="entry name" value="Helicase_ATP-bd"/>
</dbReference>
<proteinExistence type="inferred from homology"/>
<keyword evidence="12" id="KW-1185">Reference proteome</keyword>
<dbReference type="Pfam" id="PF00270">
    <property type="entry name" value="DEAD"/>
    <property type="match status" value="1"/>
</dbReference>
<comment type="domain">
    <text evidence="7">The Q motif is unique to and characteristic of the DEAD box family of RNA helicases and controls ATP binding and hydrolysis.</text>
</comment>